<dbReference type="PROSITE" id="PS50297">
    <property type="entry name" value="ANK_REP_REGION"/>
    <property type="match status" value="2"/>
</dbReference>
<feature type="region of interest" description="Disordered" evidence="11">
    <location>
        <begin position="1092"/>
        <end position="1111"/>
    </location>
</feature>
<dbReference type="SMART" id="SM00248">
    <property type="entry name" value="ANK"/>
    <property type="match status" value="3"/>
</dbReference>
<evidence type="ECO:0000259" key="12">
    <source>
        <dbReference type="PROSITE" id="PS50090"/>
    </source>
</evidence>
<dbReference type="InterPro" id="IPR009057">
    <property type="entry name" value="Homeodomain-like_sf"/>
</dbReference>
<feature type="compositionally biased region" description="Basic residues" evidence="11">
    <location>
        <begin position="263"/>
        <end position="278"/>
    </location>
</feature>
<feature type="region of interest" description="Disordered" evidence="11">
    <location>
        <begin position="301"/>
        <end position="333"/>
    </location>
</feature>
<dbReference type="InterPro" id="IPR036770">
    <property type="entry name" value="Ankyrin_rpt-contain_sf"/>
</dbReference>
<feature type="compositionally biased region" description="Polar residues" evidence="11">
    <location>
        <begin position="878"/>
        <end position="889"/>
    </location>
</feature>
<dbReference type="SMART" id="SM00717">
    <property type="entry name" value="SANT"/>
    <property type="match status" value="1"/>
</dbReference>
<organism evidence="15 16">
    <name type="scientific">Cyclotella cryptica</name>
    <dbReference type="NCBI Taxonomy" id="29204"/>
    <lineage>
        <taxon>Eukaryota</taxon>
        <taxon>Sar</taxon>
        <taxon>Stramenopiles</taxon>
        <taxon>Ochrophyta</taxon>
        <taxon>Bacillariophyta</taxon>
        <taxon>Coscinodiscophyceae</taxon>
        <taxon>Thalassiosirophycidae</taxon>
        <taxon>Stephanodiscales</taxon>
        <taxon>Stephanodiscaceae</taxon>
        <taxon>Cyclotella</taxon>
    </lineage>
</organism>
<dbReference type="InterPro" id="IPR017930">
    <property type="entry name" value="Myb_dom"/>
</dbReference>
<evidence type="ECO:0000256" key="5">
    <source>
        <dbReference type="ARBA" id="ARBA00022801"/>
    </source>
</evidence>
<name>A0ABD3P5S8_9STRA</name>
<feature type="repeat" description="ANK" evidence="10">
    <location>
        <begin position="659"/>
        <end position="691"/>
    </location>
</feature>
<keyword evidence="7" id="KW-0805">Transcription regulation</keyword>
<evidence type="ECO:0000256" key="4">
    <source>
        <dbReference type="ARBA" id="ARBA00022491"/>
    </source>
</evidence>
<feature type="repeat" description="ANK" evidence="10">
    <location>
        <begin position="692"/>
        <end position="726"/>
    </location>
</feature>
<gene>
    <name evidence="15" type="ORF">HJC23_007952</name>
</gene>
<dbReference type="InterPro" id="IPR023801">
    <property type="entry name" value="His_deacetylse_dom"/>
</dbReference>
<feature type="domain" description="SANT" evidence="13">
    <location>
        <begin position="114"/>
        <end position="150"/>
    </location>
</feature>
<keyword evidence="8" id="KW-0804">Transcription</keyword>
<dbReference type="CDD" id="cd00167">
    <property type="entry name" value="SANT"/>
    <property type="match status" value="1"/>
</dbReference>
<evidence type="ECO:0000313" key="16">
    <source>
        <dbReference type="Proteomes" id="UP001516023"/>
    </source>
</evidence>
<protein>
    <recommendedName>
        <fullName evidence="3">histone deacetylase</fullName>
        <ecNumber evidence="3">3.5.1.98</ecNumber>
    </recommendedName>
</protein>
<dbReference type="Pfam" id="PF00249">
    <property type="entry name" value="Myb_DNA-binding"/>
    <property type="match status" value="1"/>
</dbReference>
<dbReference type="PANTHER" id="PTHR10625">
    <property type="entry name" value="HISTONE DEACETYLASE HDAC1-RELATED"/>
    <property type="match status" value="1"/>
</dbReference>
<feature type="compositionally biased region" description="Pro residues" evidence="11">
    <location>
        <begin position="88"/>
        <end position="101"/>
    </location>
</feature>
<dbReference type="EC" id="3.5.1.98" evidence="3"/>
<dbReference type="PROSITE" id="PS51294">
    <property type="entry name" value="HTH_MYB"/>
    <property type="match status" value="1"/>
</dbReference>
<dbReference type="GO" id="GO:0005634">
    <property type="term" value="C:nucleus"/>
    <property type="evidence" value="ECO:0007669"/>
    <property type="project" value="UniProtKB-SubCell"/>
</dbReference>
<dbReference type="PROSITE" id="PS51293">
    <property type="entry name" value="SANT"/>
    <property type="match status" value="1"/>
</dbReference>
<evidence type="ECO:0000256" key="9">
    <source>
        <dbReference type="ARBA" id="ARBA00023242"/>
    </source>
</evidence>
<feature type="region of interest" description="Disordered" evidence="11">
    <location>
        <begin position="1"/>
        <end position="69"/>
    </location>
</feature>
<keyword evidence="5" id="KW-0378">Hydrolase</keyword>
<dbReference type="InterPro" id="IPR023696">
    <property type="entry name" value="Ureohydrolase_dom_sf"/>
</dbReference>
<dbReference type="GO" id="GO:0141221">
    <property type="term" value="F:histone deacetylase activity, hydrolytic mechanism"/>
    <property type="evidence" value="ECO:0007669"/>
    <property type="project" value="UniProtKB-EC"/>
</dbReference>
<evidence type="ECO:0000259" key="14">
    <source>
        <dbReference type="PROSITE" id="PS51294"/>
    </source>
</evidence>
<keyword evidence="16" id="KW-1185">Reference proteome</keyword>
<feature type="region of interest" description="Disordered" evidence="11">
    <location>
        <begin position="214"/>
        <end position="288"/>
    </location>
</feature>
<feature type="region of interest" description="Disordered" evidence="11">
    <location>
        <begin position="1126"/>
        <end position="1166"/>
    </location>
</feature>
<dbReference type="SUPFAM" id="SSF48403">
    <property type="entry name" value="Ankyrin repeat"/>
    <property type="match status" value="1"/>
</dbReference>
<evidence type="ECO:0000256" key="1">
    <source>
        <dbReference type="ARBA" id="ARBA00004123"/>
    </source>
</evidence>
<evidence type="ECO:0000256" key="8">
    <source>
        <dbReference type="ARBA" id="ARBA00023163"/>
    </source>
</evidence>
<evidence type="ECO:0000256" key="7">
    <source>
        <dbReference type="ARBA" id="ARBA00023015"/>
    </source>
</evidence>
<dbReference type="InterPro" id="IPR001005">
    <property type="entry name" value="SANT/Myb"/>
</dbReference>
<feature type="compositionally biased region" description="Low complexity" evidence="11">
    <location>
        <begin position="230"/>
        <end position="248"/>
    </location>
</feature>
<dbReference type="Pfam" id="PF12796">
    <property type="entry name" value="Ank_2"/>
    <property type="match status" value="1"/>
</dbReference>
<dbReference type="Gene3D" id="3.40.800.20">
    <property type="entry name" value="Histone deacetylase domain"/>
    <property type="match status" value="2"/>
</dbReference>
<keyword evidence="9" id="KW-0539">Nucleus</keyword>
<sequence>MDQPPPSPTSHPTVIQNVTPSLSYPQVPPIHQLPVTQATPDPLSCQPPDPPPPPPTHASTEVTTFPSAVPTPTAATTIAAAAAATVPKPKPSTTPVAPPPTARTNQKVVETGQEHTGRWTKEEHEAFLSALQQYGKEWKKVAAKVKTRTVVQTRTHAQKYFQKLQKVLEGEHGGNLGVGGLEGGILQGSGSLSLGSSSATIMNAQSLAAMIDLGLGPGSEKKGKKKKPSAPKQPKQTQPLVQQQQQPIQHHHHQQQQQPQSIQHHHHQQQAPQQHHHQQGPQQTPRTTSTAEALLNMSAFTGGLDTDSYPGTTESDPYLNSSQQQEHQHQQQLSHGFVYPVPSSHDPTSFAPNTTNSGISIKAPTHEDMISAGKFPEPSPAACGKRKVAEIAAAQMLVGVTGGFSPNHIASTMNKRPSIGGAAAAAQDVLDDNTHFSSSMPFQSDDDAFLAEVFGVDDGRATPPPHDNLDDTGMSIGFAQMSAGRGMSLQILNPDSLVDDEMDGMHKRRFMNGQASPSTPWDGQLEALVSHVHRQEENLSYESTINYTEDPIVADQNTTSPEITVPKPNPVPLPLRNPRSELQHAICNASVHEVSQIIVNASSNAAALINERDDDGYHALHSSSALGILDHLGPNCEESVEICRLLLDAGADVMWKDKDGNAPVHWAARAGHCGVLELLLLKNCPIDSQNDVGETALHWAMRSGAIGMAAVQFLVESGARTNLYSRNYKRPLDVAAEGFANLKEDGDENENNVTLPVDQRERRTTRWNMLNFSSQCRTLVLHHHECLDHMTKSDHDWEVPDRIDSIMSTLASRTFDSCSPDDEYNFNSCEITVSNEFERATLELLSRIHSADYLAFVNELSKELDRKRKKQLLDDAQHNSSSDPQSASEKSVHVVPFTPMIQRKFIKETMAKADGHSDTSFSAGSLKAARRAAGAVQHAVDCVLVGRNRNAFCVIRPPGHHAGINGLLSNAESCGFCLFNNVAAGAMHALSDEKHRPRCERCAIVDIDAHHGNGTEEIVRKCHDSGRLLFFSVHLYDYDKPKKGSKEGDFQYKFYPGTGADDDVAHNVINVPIAPLWREKEVIRSITSSSLNGTTHISEPRQTRQKTKAEMRVASSSDLKNIAVNDPLQQTNMKSSGASVGSESAASENTPLYKQRPHPPSSSNYPPHFMMGVGRLAYRRAIQHRLLPALRAFNPDLIIMSTGFDAARGDVGNARHFVNGTEAMGLDLEPEDYAWTSRKICEIADICCNGRVVSVLEGGYGRTPPPIPPPPLADTVESESVRQPLEKSFFSECAIHHLKGLIDPYCGEK</sequence>
<evidence type="ECO:0000256" key="6">
    <source>
        <dbReference type="ARBA" id="ARBA00022853"/>
    </source>
</evidence>
<dbReference type="InterPro" id="IPR037138">
    <property type="entry name" value="His_deacetylse_dom_sf"/>
</dbReference>
<evidence type="ECO:0000313" key="15">
    <source>
        <dbReference type="EMBL" id="KAL3783283.1"/>
    </source>
</evidence>
<feature type="region of interest" description="Disordered" evidence="11">
    <location>
        <begin position="872"/>
        <end position="893"/>
    </location>
</feature>
<dbReference type="Proteomes" id="UP001516023">
    <property type="component" value="Unassembled WGS sequence"/>
</dbReference>
<dbReference type="PROSITE" id="PS50090">
    <property type="entry name" value="MYB_LIKE"/>
    <property type="match status" value="1"/>
</dbReference>
<comment type="subcellular location">
    <subcellularLocation>
        <location evidence="1">Nucleus</location>
    </subcellularLocation>
</comment>
<proteinExistence type="inferred from homology"/>
<feature type="compositionally biased region" description="Pro residues" evidence="11">
    <location>
        <begin position="45"/>
        <end position="56"/>
    </location>
</feature>
<keyword evidence="6" id="KW-0156">Chromatin regulator</keyword>
<evidence type="ECO:0000256" key="10">
    <source>
        <dbReference type="PROSITE-ProRule" id="PRU00023"/>
    </source>
</evidence>
<comment type="caution">
    <text evidence="15">The sequence shown here is derived from an EMBL/GenBank/DDBJ whole genome shotgun (WGS) entry which is preliminary data.</text>
</comment>
<feature type="compositionally biased region" description="Polar residues" evidence="11">
    <location>
        <begin position="10"/>
        <end position="24"/>
    </location>
</feature>
<feature type="region of interest" description="Disordered" evidence="11">
    <location>
        <begin position="82"/>
        <end position="117"/>
    </location>
</feature>
<dbReference type="PROSITE" id="PS50088">
    <property type="entry name" value="ANK_REPEAT"/>
    <property type="match status" value="2"/>
</dbReference>
<feature type="compositionally biased region" description="Low complexity" evidence="11">
    <location>
        <begin position="321"/>
        <end position="333"/>
    </location>
</feature>
<dbReference type="Gene3D" id="1.25.40.20">
    <property type="entry name" value="Ankyrin repeat-containing domain"/>
    <property type="match status" value="1"/>
</dbReference>
<dbReference type="PANTHER" id="PTHR10625:SF5">
    <property type="entry name" value="HISTONE DEACETYLASE"/>
    <property type="match status" value="1"/>
</dbReference>
<dbReference type="InterPro" id="IPR002110">
    <property type="entry name" value="Ankyrin_rpt"/>
</dbReference>
<dbReference type="NCBIfam" id="TIGR01557">
    <property type="entry name" value="myb_SHAQKYF"/>
    <property type="match status" value="1"/>
</dbReference>
<dbReference type="InterPro" id="IPR017884">
    <property type="entry name" value="SANT_dom"/>
</dbReference>
<evidence type="ECO:0000256" key="11">
    <source>
        <dbReference type="SAM" id="MobiDB-lite"/>
    </source>
</evidence>
<evidence type="ECO:0000256" key="3">
    <source>
        <dbReference type="ARBA" id="ARBA00012111"/>
    </source>
</evidence>
<feature type="domain" description="Myb-like" evidence="12">
    <location>
        <begin position="117"/>
        <end position="161"/>
    </location>
</feature>
<keyword evidence="10" id="KW-0040">ANK repeat</keyword>
<evidence type="ECO:0000259" key="13">
    <source>
        <dbReference type="PROSITE" id="PS51293"/>
    </source>
</evidence>
<keyword evidence="4" id="KW-0678">Repressor</keyword>
<feature type="compositionally biased region" description="Basic and acidic residues" evidence="11">
    <location>
        <begin position="1098"/>
        <end position="1111"/>
    </location>
</feature>
<dbReference type="Gene3D" id="1.10.10.60">
    <property type="entry name" value="Homeodomain-like"/>
    <property type="match status" value="1"/>
</dbReference>
<feature type="domain" description="HTH myb-type" evidence="14">
    <location>
        <begin position="117"/>
        <end position="165"/>
    </location>
</feature>
<dbReference type="Pfam" id="PF00850">
    <property type="entry name" value="Hist_deacetyl"/>
    <property type="match status" value="2"/>
</dbReference>
<feature type="compositionally biased region" description="Polar residues" evidence="11">
    <location>
        <begin position="309"/>
        <end position="320"/>
    </location>
</feature>
<comment type="similarity">
    <text evidence="2">Belongs to the histone deacetylase family. HD type 2 subfamily.</text>
</comment>
<dbReference type="EMBL" id="JABMIG020000264">
    <property type="protein sequence ID" value="KAL3783283.1"/>
    <property type="molecule type" value="Genomic_DNA"/>
</dbReference>
<accession>A0ABD3P5S8</accession>
<reference evidence="15 16" key="1">
    <citation type="journal article" date="2020" name="G3 (Bethesda)">
        <title>Improved Reference Genome for Cyclotella cryptica CCMP332, a Model for Cell Wall Morphogenesis, Salinity Adaptation, and Lipid Production in Diatoms (Bacillariophyta).</title>
        <authorList>
            <person name="Roberts W.R."/>
            <person name="Downey K.M."/>
            <person name="Ruck E.C."/>
            <person name="Traller J.C."/>
            <person name="Alverson A.J."/>
        </authorList>
    </citation>
    <scope>NUCLEOTIDE SEQUENCE [LARGE SCALE GENOMIC DNA]</scope>
    <source>
        <strain evidence="15 16">CCMP332</strain>
    </source>
</reference>
<dbReference type="GO" id="GO:0010468">
    <property type="term" value="P:regulation of gene expression"/>
    <property type="evidence" value="ECO:0007669"/>
    <property type="project" value="UniProtKB-ARBA"/>
</dbReference>
<dbReference type="SUPFAM" id="SSF52768">
    <property type="entry name" value="Arginase/deacetylase"/>
    <property type="match status" value="2"/>
</dbReference>
<dbReference type="SUPFAM" id="SSF46689">
    <property type="entry name" value="Homeodomain-like"/>
    <property type="match status" value="1"/>
</dbReference>
<feature type="compositionally biased region" description="Low complexity" evidence="11">
    <location>
        <begin position="1135"/>
        <end position="1148"/>
    </location>
</feature>
<evidence type="ECO:0000256" key="2">
    <source>
        <dbReference type="ARBA" id="ARBA00007738"/>
    </source>
</evidence>
<dbReference type="InterPro" id="IPR006447">
    <property type="entry name" value="Myb_dom_plants"/>
</dbReference>